<accession>A0A6B9F7Z9</accession>
<dbReference type="InterPro" id="IPR016024">
    <property type="entry name" value="ARM-type_fold"/>
</dbReference>
<dbReference type="Pfam" id="PF03130">
    <property type="entry name" value="HEAT_PBS"/>
    <property type="match status" value="2"/>
</dbReference>
<dbReference type="PANTHER" id="PTHR12697">
    <property type="entry name" value="PBS LYASE HEAT-LIKE PROTEIN"/>
    <property type="match status" value="1"/>
</dbReference>
<dbReference type="KEGG" id="hra:EI982_06690"/>
<dbReference type="AlphaFoldDB" id="A0A6B9F7Z9"/>
<dbReference type="GeneID" id="99245787"/>
<dbReference type="Pfam" id="PF13646">
    <property type="entry name" value="HEAT_2"/>
    <property type="match status" value="3"/>
</dbReference>
<protein>
    <submittedName>
        <fullName evidence="1">HEAT repeat domain-containing protein</fullName>
    </submittedName>
</protein>
<dbReference type="Gene3D" id="1.25.10.10">
    <property type="entry name" value="Leucine-rich Repeat Variant"/>
    <property type="match status" value="4"/>
</dbReference>
<evidence type="ECO:0000313" key="2">
    <source>
        <dbReference type="Proteomes" id="UP000428325"/>
    </source>
</evidence>
<dbReference type="OrthoDB" id="142930at2157"/>
<dbReference type="RefSeq" id="WP_157688768.1">
    <property type="nucleotide sequence ID" value="NZ_CP034345.1"/>
</dbReference>
<dbReference type="PANTHER" id="PTHR12697:SF5">
    <property type="entry name" value="DEOXYHYPUSINE HYDROXYLASE"/>
    <property type="match status" value="1"/>
</dbReference>
<dbReference type="SMART" id="SM00567">
    <property type="entry name" value="EZ_HEAT"/>
    <property type="match status" value="10"/>
</dbReference>
<proteinExistence type="predicted"/>
<dbReference type="EMBL" id="CP034345">
    <property type="protein sequence ID" value="QGX94494.1"/>
    <property type="molecule type" value="Genomic_DNA"/>
</dbReference>
<dbReference type="InterPro" id="IPR011989">
    <property type="entry name" value="ARM-like"/>
</dbReference>
<dbReference type="SUPFAM" id="SSF48371">
    <property type="entry name" value="ARM repeat"/>
    <property type="match status" value="1"/>
</dbReference>
<gene>
    <name evidence="1" type="ORF">EI982_06690</name>
</gene>
<evidence type="ECO:0000313" key="1">
    <source>
        <dbReference type="EMBL" id="QGX94494.1"/>
    </source>
</evidence>
<keyword evidence="2" id="KW-1185">Reference proteome</keyword>
<sequence>MSLYQLEKDEDVDSLLDHLKLSDSPTIRTRAAEILGDVVGDEPQAVDALVNAARTDDDEDVRGAAIDALDAIGPDAIERLIAEMAGVDTDGGADWVRAEAFVETLSADRPELRMAAANALRRLADPGTLPALVDTLDDPNPGVRARVARACGSVGDERAADALAARLDDPASRVRREAADALAAIGTERALSPLLDATTDENEEVRYAAVMALGGYQGPEAIDPLISALDDDVGVVRRAAVFSIIELLAAAPTEQSHRIRETVVDRLESADRSVVNPLVELLTESDQPRERRNAAWLLGRVADETGRADAVEALVDALDADDGTTAQFAATSLVELGGRSVEDALLDLLEDGEVADAARSKAVFVLGKVGGERARDELEALLDRSDDEEVRKQVFSALSKLGGRR</sequence>
<name>A0A6B9F7Z9_9EURY</name>
<reference evidence="1 2" key="1">
    <citation type="submission" date="2018-12" db="EMBL/GenBank/DDBJ databases">
        <title>Complete genome sequence of Haloplanus rallus MBLA0036.</title>
        <authorList>
            <person name="Nam Y.-d."/>
            <person name="Kang J."/>
            <person name="Chung W.-H."/>
            <person name="Park Y.S."/>
        </authorList>
    </citation>
    <scope>NUCLEOTIDE SEQUENCE [LARGE SCALE GENOMIC DNA]</scope>
    <source>
        <strain evidence="1 2">MBLA0036</strain>
    </source>
</reference>
<dbReference type="Proteomes" id="UP000428325">
    <property type="component" value="Chromosome"/>
</dbReference>
<organism evidence="1 2">
    <name type="scientific">Haloplanus rallus</name>
    <dbReference type="NCBI Taxonomy" id="1816183"/>
    <lineage>
        <taxon>Archaea</taxon>
        <taxon>Methanobacteriati</taxon>
        <taxon>Methanobacteriota</taxon>
        <taxon>Stenosarchaea group</taxon>
        <taxon>Halobacteria</taxon>
        <taxon>Halobacteriales</taxon>
        <taxon>Haloferacaceae</taxon>
        <taxon>Haloplanus</taxon>
    </lineage>
</organism>
<dbReference type="GO" id="GO:0016491">
    <property type="term" value="F:oxidoreductase activity"/>
    <property type="evidence" value="ECO:0007669"/>
    <property type="project" value="TreeGrafter"/>
</dbReference>
<dbReference type="InterPro" id="IPR004155">
    <property type="entry name" value="PBS_lyase_HEAT"/>
</dbReference>